<dbReference type="GO" id="GO:0005737">
    <property type="term" value="C:cytoplasm"/>
    <property type="evidence" value="ECO:0007669"/>
    <property type="project" value="TreeGrafter"/>
</dbReference>
<dbReference type="Gene3D" id="3.30.9.10">
    <property type="entry name" value="D-Amino Acid Oxidase, subunit A, domain 2"/>
    <property type="match status" value="1"/>
</dbReference>
<feature type="domain" description="FAD dependent oxidoreductase" evidence="2">
    <location>
        <begin position="15"/>
        <end position="374"/>
    </location>
</feature>
<name>A0A0K2VU81_MESPL</name>
<protein>
    <submittedName>
        <fullName evidence="3">FAD dependent oxidoreductase</fullName>
    </submittedName>
</protein>
<gene>
    <name evidence="3" type="ORF">MPL1032_180309</name>
</gene>
<dbReference type="SUPFAM" id="SSF51905">
    <property type="entry name" value="FAD/NAD(P)-binding domain"/>
    <property type="match status" value="1"/>
</dbReference>
<dbReference type="EMBL" id="CCND01000010">
    <property type="protein sequence ID" value="CDX54032.1"/>
    <property type="molecule type" value="Genomic_DNA"/>
</dbReference>
<proteinExistence type="predicted"/>
<dbReference type="Pfam" id="PF01266">
    <property type="entry name" value="DAO"/>
    <property type="match status" value="1"/>
</dbReference>
<dbReference type="PANTHER" id="PTHR13847:SF287">
    <property type="entry name" value="FAD-DEPENDENT OXIDOREDUCTASE DOMAIN-CONTAINING PROTEIN 1"/>
    <property type="match status" value="1"/>
</dbReference>
<reference evidence="4" key="1">
    <citation type="submission" date="2014-08" db="EMBL/GenBank/DDBJ databases">
        <authorList>
            <person name="Edwards T."/>
        </authorList>
    </citation>
    <scope>NUCLEOTIDE SEQUENCE [LARGE SCALE GENOMIC DNA]</scope>
</reference>
<evidence type="ECO:0000256" key="1">
    <source>
        <dbReference type="ARBA" id="ARBA00023002"/>
    </source>
</evidence>
<evidence type="ECO:0000313" key="3">
    <source>
        <dbReference type="EMBL" id="CDX54032.1"/>
    </source>
</evidence>
<dbReference type="InterPro" id="IPR006076">
    <property type="entry name" value="FAD-dep_OxRdtase"/>
</dbReference>
<keyword evidence="1" id="KW-0560">Oxidoreductase</keyword>
<dbReference type="GO" id="GO:0016491">
    <property type="term" value="F:oxidoreductase activity"/>
    <property type="evidence" value="ECO:0007669"/>
    <property type="project" value="UniProtKB-KW"/>
</dbReference>
<dbReference type="PANTHER" id="PTHR13847">
    <property type="entry name" value="SARCOSINE DEHYDROGENASE-RELATED"/>
    <property type="match status" value="1"/>
</dbReference>
<dbReference type="InterPro" id="IPR036188">
    <property type="entry name" value="FAD/NAD-bd_sf"/>
</dbReference>
<dbReference type="AlphaFoldDB" id="A0A0K2VU81"/>
<organism evidence="3 4">
    <name type="scientific">Mesorhizobium plurifarium</name>
    <dbReference type="NCBI Taxonomy" id="69974"/>
    <lineage>
        <taxon>Bacteria</taxon>
        <taxon>Pseudomonadati</taxon>
        <taxon>Pseudomonadota</taxon>
        <taxon>Alphaproteobacteria</taxon>
        <taxon>Hyphomicrobiales</taxon>
        <taxon>Phyllobacteriaceae</taxon>
        <taxon>Mesorhizobium</taxon>
    </lineage>
</organism>
<evidence type="ECO:0000259" key="2">
    <source>
        <dbReference type="Pfam" id="PF01266"/>
    </source>
</evidence>
<dbReference type="Gene3D" id="3.50.50.60">
    <property type="entry name" value="FAD/NAD(P)-binding domain"/>
    <property type="match status" value="1"/>
</dbReference>
<dbReference type="GO" id="GO:0032981">
    <property type="term" value="P:mitochondrial respiratory chain complex I assembly"/>
    <property type="evidence" value="ECO:0007669"/>
    <property type="project" value="TreeGrafter"/>
</dbReference>
<evidence type="ECO:0000313" key="4">
    <source>
        <dbReference type="Proteomes" id="UP000182888"/>
    </source>
</evidence>
<sequence>MAIPPYKAPARNAYDIVIVGGAVVGSSTAYWLSQALGSGASILVVERDSSYTFSSTALSTSAIRQQYSNPINVKISQFGIEIIRGFAERMAPFYPNEPAPDLGFKEHGYLYCCSPEGVEAARERVELQRSLGAHTVFLEPGALKERFPWLNVEDLGGGSWGSREEGWFDSMGLLNGFRRAARGSGVEYIDNAVTGLDLADGRVVSVRLATGETVACGTLVNAAGPRAQQVAAMAGLSIPVAPYKRYSFVFASANPIPGRMPNVIDLSGTFVRPEGELFLTGNTPQGDGPADYDDFEMHFEEFDDYIWPALWHRIPAFDALKVQTSWTGHYEYNMLDHNGIVGFHPEIKNFMFANGFSGHGLQQSPAVGRAVSELIVHGAFQTLDLSPFRYERIPRNEPFLEEAVI</sequence>
<accession>A0A0K2VU81</accession>
<dbReference type="Proteomes" id="UP000182888">
    <property type="component" value="Unassembled WGS sequence"/>
</dbReference>